<evidence type="ECO:0000313" key="2">
    <source>
        <dbReference type="Proteomes" id="UP000807353"/>
    </source>
</evidence>
<evidence type="ECO:0000313" key="1">
    <source>
        <dbReference type="EMBL" id="KAF9458859.1"/>
    </source>
</evidence>
<gene>
    <name evidence="1" type="ORF">BDZ94DRAFT_65324</name>
</gene>
<evidence type="ECO:0008006" key="3">
    <source>
        <dbReference type="Google" id="ProtNLM"/>
    </source>
</evidence>
<comment type="caution">
    <text evidence="1">The sequence shown here is derived from an EMBL/GenBank/DDBJ whole genome shotgun (WGS) entry which is preliminary data.</text>
</comment>
<accession>A0A9P6CFB7</accession>
<dbReference type="Gene3D" id="3.80.10.10">
    <property type="entry name" value="Ribonuclease Inhibitor"/>
    <property type="match status" value="1"/>
</dbReference>
<dbReference type="InterPro" id="IPR032675">
    <property type="entry name" value="LRR_dom_sf"/>
</dbReference>
<keyword evidence="2" id="KW-1185">Reference proteome</keyword>
<reference evidence="1" key="1">
    <citation type="submission" date="2020-11" db="EMBL/GenBank/DDBJ databases">
        <authorList>
            <consortium name="DOE Joint Genome Institute"/>
            <person name="Ahrendt S."/>
            <person name="Riley R."/>
            <person name="Andreopoulos W."/>
            <person name="Labutti K."/>
            <person name="Pangilinan J."/>
            <person name="Ruiz-Duenas F.J."/>
            <person name="Barrasa J.M."/>
            <person name="Sanchez-Garcia M."/>
            <person name="Camarero S."/>
            <person name="Miyauchi S."/>
            <person name="Serrano A."/>
            <person name="Linde D."/>
            <person name="Babiker R."/>
            <person name="Drula E."/>
            <person name="Ayuso-Fernandez I."/>
            <person name="Pacheco R."/>
            <person name="Padilla G."/>
            <person name="Ferreira P."/>
            <person name="Barriuso J."/>
            <person name="Kellner H."/>
            <person name="Castanera R."/>
            <person name="Alfaro M."/>
            <person name="Ramirez L."/>
            <person name="Pisabarro A.G."/>
            <person name="Kuo A."/>
            <person name="Tritt A."/>
            <person name="Lipzen A."/>
            <person name="He G."/>
            <person name="Yan M."/>
            <person name="Ng V."/>
            <person name="Cullen D."/>
            <person name="Martin F."/>
            <person name="Rosso M.-N."/>
            <person name="Henrissat B."/>
            <person name="Hibbett D."/>
            <person name="Martinez A.T."/>
            <person name="Grigoriev I.V."/>
        </authorList>
    </citation>
    <scope>NUCLEOTIDE SEQUENCE</scope>
    <source>
        <strain evidence="1">CBS 247.69</strain>
    </source>
</reference>
<dbReference type="AlphaFoldDB" id="A0A9P6CFB7"/>
<organism evidence="1 2">
    <name type="scientific">Collybia nuda</name>
    <dbReference type="NCBI Taxonomy" id="64659"/>
    <lineage>
        <taxon>Eukaryota</taxon>
        <taxon>Fungi</taxon>
        <taxon>Dikarya</taxon>
        <taxon>Basidiomycota</taxon>
        <taxon>Agaricomycotina</taxon>
        <taxon>Agaricomycetes</taxon>
        <taxon>Agaricomycetidae</taxon>
        <taxon>Agaricales</taxon>
        <taxon>Tricholomatineae</taxon>
        <taxon>Clitocybaceae</taxon>
        <taxon>Collybia</taxon>
    </lineage>
</organism>
<protein>
    <recommendedName>
        <fullName evidence="3">F-box domain-containing protein</fullName>
    </recommendedName>
</protein>
<dbReference type="EMBL" id="MU150329">
    <property type="protein sequence ID" value="KAF9458859.1"/>
    <property type="molecule type" value="Genomic_DNA"/>
</dbReference>
<name>A0A9P6CFB7_9AGAR</name>
<sequence>MTTYFTIEPDSELSLTRSSTILSEDKQILLHGQSSEALGTVGIQDRKIAALPESSFGLGQQKVTGTVQIGSPLEPIASPVASIPAEMLHEIFFYCQDSNIVLPLSASSGHPWGLGHVCSRWREEIWNVSSLWRDIEVRKRRGGVDDWKVRDPLHDIISKRTTPIELYTRGQTTPGLFDFILFFNHRFRSLSITISRNNDLYTLLELPLTSFSNLEVLRLTFMEIHPRLRVFPNTFFQNIPDLRLLKLKTIQNIPVFEILQLPFTQLVRLSMSTFDISSETMYSILRQTTRLKNFHLRISSEPPFTEGSLQIVLSSLKFLNVELTNCTVWTHLFEPLVVPSLREMLITTDRSTFPTQLVTSLLQRSQCDIIAMGINPSFFDEEVHISDLEIKSLFIQTPSLIRCETGFIISPSIMRMIQDRTLLPVVRRGAWRFRPDGMNAFLDFADSCIQGVRPLQIKLGCYADLGIDEVRQRYQECRRTYRGTNKVDLTCVNLPMEEEDELDRMDDDIWDEDEGV</sequence>
<dbReference type="SUPFAM" id="SSF52047">
    <property type="entry name" value="RNI-like"/>
    <property type="match status" value="1"/>
</dbReference>
<dbReference type="Proteomes" id="UP000807353">
    <property type="component" value="Unassembled WGS sequence"/>
</dbReference>
<proteinExistence type="predicted"/>
<dbReference type="OrthoDB" id="3365698at2759"/>